<protein>
    <submittedName>
        <fullName evidence="1">Uncharacterized protein</fullName>
    </submittedName>
</protein>
<feature type="non-terminal residue" evidence="1">
    <location>
        <position position="183"/>
    </location>
</feature>
<proteinExistence type="predicted"/>
<accession>A0AAD7B580</accession>
<organism evidence="1 2">
    <name type="scientific">Roridomyces roridus</name>
    <dbReference type="NCBI Taxonomy" id="1738132"/>
    <lineage>
        <taxon>Eukaryota</taxon>
        <taxon>Fungi</taxon>
        <taxon>Dikarya</taxon>
        <taxon>Basidiomycota</taxon>
        <taxon>Agaricomycotina</taxon>
        <taxon>Agaricomycetes</taxon>
        <taxon>Agaricomycetidae</taxon>
        <taxon>Agaricales</taxon>
        <taxon>Marasmiineae</taxon>
        <taxon>Mycenaceae</taxon>
        <taxon>Roridomyces</taxon>
    </lineage>
</organism>
<dbReference type="AlphaFoldDB" id="A0AAD7B580"/>
<evidence type="ECO:0000313" key="2">
    <source>
        <dbReference type="Proteomes" id="UP001221142"/>
    </source>
</evidence>
<sequence>MRTHMLAFPFRSVVPVSTPSPRTVGRAARPCTGISLNAVLFFRGSSGAKRLARILTQAPRSHERSSRHESHCGGGPLIAQRGARAHTLTYFDLDVKWSEPRPREEWRRATYPAKNSIRQCIRPFTYTPPTNYSASNDFRSVPSMLSLWTPPRMHTRLECPTDSVKCPVERDTPPKYHSHPWAL</sequence>
<keyword evidence="2" id="KW-1185">Reference proteome</keyword>
<gene>
    <name evidence="1" type="ORF">FB45DRAFT_942321</name>
</gene>
<evidence type="ECO:0000313" key="1">
    <source>
        <dbReference type="EMBL" id="KAJ7611032.1"/>
    </source>
</evidence>
<reference evidence="1" key="1">
    <citation type="submission" date="2023-03" db="EMBL/GenBank/DDBJ databases">
        <title>Massive genome expansion in bonnet fungi (Mycena s.s.) driven by repeated elements and novel gene families across ecological guilds.</title>
        <authorList>
            <consortium name="Lawrence Berkeley National Laboratory"/>
            <person name="Harder C.B."/>
            <person name="Miyauchi S."/>
            <person name="Viragh M."/>
            <person name="Kuo A."/>
            <person name="Thoen E."/>
            <person name="Andreopoulos B."/>
            <person name="Lu D."/>
            <person name="Skrede I."/>
            <person name="Drula E."/>
            <person name="Henrissat B."/>
            <person name="Morin E."/>
            <person name="Kohler A."/>
            <person name="Barry K."/>
            <person name="LaButti K."/>
            <person name="Morin E."/>
            <person name="Salamov A."/>
            <person name="Lipzen A."/>
            <person name="Mereny Z."/>
            <person name="Hegedus B."/>
            <person name="Baldrian P."/>
            <person name="Stursova M."/>
            <person name="Weitz H."/>
            <person name="Taylor A."/>
            <person name="Grigoriev I.V."/>
            <person name="Nagy L.G."/>
            <person name="Martin F."/>
            <person name="Kauserud H."/>
        </authorList>
    </citation>
    <scope>NUCLEOTIDE SEQUENCE</scope>
    <source>
        <strain evidence="1">9284</strain>
    </source>
</reference>
<dbReference type="Proteomes" id="UP001221142">
    <property type="component" value="Unassembled WGS sequence"/>
</dbReference>
<dbReference type="EMBL" id="JARKIF010000034">
    <property type="protein sequence ID" value="KAJ7611032.1"/>
    <property type="molecule type" value="Genomic_DNA"/>
</dbReference>
<name>A0AAD7B580_9AGAR</name>
<comment type="caution">
    <text evidence="1">The sequence shown here is derived from an EMBL/GenBank/DDBJ whole genome shotgun (WGS) entry which is preliminary data.</text>
</comment>